<evidence type="ECO:0000256" key="1">
    <source>
        <dbReference type="SAM" id="Phobius"/>
    </source>
</evidence>
<organism evidence="2 3">
    <name type="scientific">Brucella daejeonensis</name>
    <dbReference type="NCBI Taxonomy" id="659015"/>
    <lineage>
        <taxon>Bacteria</taxon>
        <taxon>Pseudomonadati</taxon>
        <taxon>Pseudomonadota</taxon>
        <taxon>Alphaproteobacteria</taxon>
        <taxon>Hyphomicrobiales</taxon>
        <taxon>Brucellaceae</taxon>
        <taxon>Brucella/Ochrobactrum group</taxon>
        <taxon>Brucella</taxon>
    </lineage>
</organism>
<proteinExistence type="predicted"/>
<feature type="transmembrane region" description="Helical" evidence="1">
    <location>
        <begin position="77"/>
        <end position="96"/>
    </location>
</feature>
<feature type="transmembrane region" description="Helical" evidence="1">
    <location>
        <begin position="102"/>
        <end position="123"/>
    </location>
</feature>
<dbReference type="PANTHER" id="PTHR34989">
    <property type="entry name" value="PROTEIN HDED"/>
    <property type="match status" value="1"/>
</dbReference>
<accession>A0A7W9AYU9</accession>
<comment type="caution">
    <text evidence="2">The sequence shown here is derived from an EMBL/GenBank/DDBJ whole genome shotgun (WGS) entry which is preliminary data.</text>
</comment>
<dbReference type="EMBL" id="JACIJG010000011">
    <property type="protein sequence ID" value="MBB5703091.1"/>
    <property type="molecule type" value="Genomic_DNA"/>
</dbReference>
<dbReference type="InterPro" id="IPR005325">
    <property type="entry name" value="DUF308_memb"/>
</dbReference>
<sequence length="187" mass="19887">MAMAHNDFDRPTFPKELSGKWGWFVALGVALLILGGIAFGNLVLATVVSVYYVGLMMLFGGIIEIIHAFGVKSWGSFFFWALSGLLYTAAGIVAFVNPVLAAGVLTFLLAAALLGSGAFRVWLGFKSKPAAGWGWVVAGGVITVLLGLIIAAQWPVNSLFILGLFLAIDLIFQGWSFIAFGLGIKSR</sequence>
<dbReference type="GO" id="GO:0005886">
    <property type="term" value="C:plasma membrane"/>
    <property type="evidence" value="ECO:0007669"/>
    <property type="project" value="TreeGrafter"/>
</dbReference>
<feature type="transmembrane region" description="Helical" evidence="1">
    <location>
        <begin position="160"/>
        <end position="184"/>
    </location>
</feature>
<feature type="transmembrane region" description="Helical" evidence="1">
    <location>
        <begin position="21"/>
        <end position="44"/>
    </location>
</feature>
<evidence type="ECO:0000313" key="3">
    <source>
        <dbReference type="Proteomes" id="UP000555546"/>
    </source>
</evidence>
<feature type="transmembrane region" description="Helical" evidence="1">
    <location>
        <begin position="135"/>
        <end position="154"/>
    </location>
</feature>
<dbReference type="AlphaFoldDB" id="A0A7W9AYU9"/>
<dbReference type="PANTHER" id="PTHR34989:SF1">
    <property type="entry name" value="PROTEIN HDED"/>
    <property type="match status" value="1"/>
</dbReference>
<feature type="transmembrane region" description="Helical" evidence="1">
    <location>
        <begin position="50"/>
        <end position="70"/>
    </location>
</feature>
<dbReference type="InterPro" id="IPR052712">
    <property type="entry name" value="Acid_resist_chaperone_HdeD"/>
</dbReference>
<gene>
    <name evidence="2" type="ORF">FHS76_002987</name>
</gene>
<keyword evidence="1" id="KW-0812">Transmembrane</keyword>
<dbReference type="RefSeq" id="WP_183654069.1">
    <property type="nucleotide sequence ID" value="NZ_JACIJG010000011.1"/>
</dbReference>
<dbReference type="Proteomes" id="UP000555546">
    <property type="component" value="Unassembled WGS sequence"/>
</dbReference>
<keyword evidence="1" id="KW-0472">Membrane</keyword>
<dbReference type="Pfam" id="PF03729">
    <property type="entry name" value="DUF308"/>
    <property type="match status" value="1"/>
</dbReference>
<protein>
    <submittedName>
        <fullName evidence="2">Uncharacterized membrane protein HdeD (DUF308 family)</fullName>
    </submittedName>
</protein>
<keyword evidence="3" id="KW-1185">Reference proteome</keyword>
<evidence type="ECO:0000313" key="2">
    <source>
        <dbReference type="EMBL" id="MBB5703091.1"/>
    </source>
</evidence>
<keyword evidence="1" id="KW-1133">Transmembrane helix</keyword>
<reference evidence="2 3" key="1">
    <citation type="submission" date="2020-08" db="EMBL/GenBank/DDBJ databases">
        <title>Genomic Encyclopedia of Type Strains, Phase IV (KMG-IV): sequencing the most valuable type-strain genomes for metagenomic binning, comparative biology and taxonomic classification.</title>
        <authorList>
            <person name="Goeker M."/>
        </authorList>
    </citation>
    <scope>NUCLEOTIDE SEQUENCE [LARGE SCALE GENOMIC DNA]</scope>
    <source>
        <strain evidence="2 3">DSM 26944</strain>
    </source>
</reference>
<name>A0A7W9AYU9_9HYPH</name>